<keyword evidence="2 8" id="KW-0028">Amino-acid biosynthesis</keyword>
<comment type="pathway">
    <text evidence="8">Amino-acid biosynthesis; L-proline biosynthesis; L-glutamate 5-semialdehyde from L-glutamate: step 1/2.</text>
</comment>
<sequence length="291" mass="32074">MWKKYSKIFIIKQRNEFGGLVGMKMREKLKEAKRIVVKVGTSTLTYDNGSINLTRIEKLTRILSDVMNSGKEVILVTSGAIGVGVSKLKLKEKPKTVREKQAVASVGQCELMHIYSKFFGEYSHTVGQVLLTRDVVEDDHIRENVCNTFETLIENSIIPIVNENDTVSIDEIENIVKFGDNDNLSAIVAKLVNADLLIILSDIDGFYDSDPRKNPDSMLIREITEITTELEECCGGAGSNLGTGGMITKLTAARTATESGVDMVLANGEDPKIVLRILEGEEIGTLFVSNK</sequence>
<feature type="binding site" evidence="8">
    <location>
        <position position="181"/>
    </location>
    <ligand>
        <name>substrate</name>
    </ligand>
</feature>
<dbReference type="AlphaFoldDB" id="A0A6N3FUX2"/>
<dbReference type="InterPro" id="IPR001048">
    <property type="entry name" value="Asp/Glu/Uridylate_kinase"/>
</dbReference>
<comment type="function">
    <text evidence="8">Catalyzes the transfer of a phosphate group to glutamate to form L-glutamate 5-phosphate.</text>
</comment>
<keyword evidence="5 8" id="KW-0547">Nucleotide-binding</keyword>
<dbReference type="EC" id="2.7.2.11" evidence="8"/>
<feature type="domain" description="Aspartate/glutamate/uridylate kinase" evidence="9">
    <location>
        <begin position="33"/>
        <end position="267"/>
    </location>
</feature>
<dbReference type="PRINTS" id="PR00474">
    <property type="entry name" value="GLU5KINASE"/>
</dbReference>
<evidence type="ECO:0000256" key="6">
    <source>
        <dbReference type="ARBA" id="ARBA00022777"/>
    </source>
</evidence>
<evidence type="ECO:0000256" key="2">
    <source>
        <dbReference type="ARBA" id="ARBA00022605"/>
    </source>
</evidence>
<dbReference type="InterPro" id="IPR001057">
    <property type="entry name" value="Glu/AcGlu_kinase"/>
</dbReference>
<dbReference type="Pfam" id="PF00696">
    <property type="entry name" value="AA_kinase"/>
    <property type="match status" value="1"/>
</dbReference>
<dbReference type="PANTHER" id="PTHR43654:SF1">
    <property type="entry name" value="ISOPENTENYL PHOSPHATE KINASE"/>
    <property type="match status" value="1"/>
</dbReference>
<feature type="binding site" evidence="8">
    <location>
        <position position="165"/>
    </location>
    <ligand>
        <name>substrate</name>
    </ligand>
</feature>
<comment type="similarity">
    <text evidence="8">Belongs to the glutamate 5-kinase family.</text>
</comment>
<dbReference type="FunFam" id="3.40.1160.10:FF:000018">
    <property type="entry name" value="Glutamate 5-kinase"/>
    <property type="match status" value="1"/>
</dbReference>
<evidence type="ECO:0000256" key="8">
    <source>
        <dbReference type="HAMAP-Rule" id="MF_00456"/>
    </source>
</evidence>
<evidence type="ECO:0000256" key="7">
    <source>
        <dbReference type="ARBA" id="ARBA00022840"/>
    </source>
</evidence>
<evidence type="ECO:0000256" key="4">
    <source>
        <dbReference type="ARBA" id="ARBA00022679"/>
    </source>
</evidence>
<feature type="binding site" evidence="8">
    <location>
        <position position="78"/>
    </location>
    <ligand>
        <name>substrate</name>
    </ligand>
</feature>
<keyword evidence="6 8" id="KW-0418">Kinase</keyword>
<feature type="binding site" evidence="8">
    <location>
        <begin position="243"/>
        <end position="249"/>
    </location>
    <ligand>
        <name>ATP</name>
        <dbReference type="ChEBI" id="CHEBI:30616"/>
    </ligand>
</feature>
<evidence type="ECO:0000256" key="1">
    <source>
        <dbReference type="ARBA" id="ARBA00022490"/>
    </source>
</evidence>
<dbReference type="SUPFAM" id="SSF53633">
    <property type="entry name" value="Carbamate kinase-like"/>
    <property type="match status" value="1"/>
</dbReference>
<dbReference type="NCBIfam" id="TIGR01027">
    <property type="entry name" value="proB"/>
    <property type="match status" value="1"/>
</dbReference>
<dbReference type="CDD" id="cd04242">
    <property type="entry name" value="AAK_G5K_ProB"/>
    <property type="match status" value="1"/>
</dbReference>
<dbReference type="InterPro" id="IPR011529">
    <property type="entry name" value="Glu_5kinase"/>
</dbReference>
<dbReference type="UniPathway" id="UPA00098">
    <property type="reaction ID" value="UER00359"/>
</dbReference>
<feature type="binding site" evidence="8">
    <location>
        <begin position="201"/>
        <end position="202"/>
    </location>
    <ligand>
        <name>ATP</name>
        <dbReference type="ChEBI" id="CHEBI:30616"/>
    </ligand>
</feature>
<dbReference type="PROSITE" id="PS00902">
    <property type="entry name" value="GLUTAMATE_5_KINASE"/>
    <property type="match status" value="1"/>
</dbReference>
<dbReference type="InterPro" id="IPR036393">
    <property type="entry name" value="AceGlu_kinase-like_sf"/>
</dbReference>
<reference evidence="10" key="1">
    <citation type="submission" date="2019-11" db="EMBL/GenBank/DDBJ databases">
        <authorList>
            <person name="Feng L."/>
        </authorList>
    </citation>
    <scope>NUCLEOTIDE SEQUENCE</scope>
    <source>
        <strain evidence="10">CTertiumLFYP3</strain>
    </source>
</reference>
<dbReference type="InterPro" id="IPR019797">
    <property type="entry name" value="Glutamate_5-kinase_CS"/>
</dbReference>
<keyword evidence="1 8" id="KW-0963">Cytoplasm</keyword>
<dbReference type="InterPro" id="IPR005715">
    <property type="entry name" value="Glu_5kinase/COase_Synthase"/>
</dbReference>
<dbReference type="PANTHER" id="PTHR43654">
    <property type="entry name" value="GLUTAMATE 5-KINASE"/>
    <property type="match status" value="1"/>
</dbReference>
<gene>
    <name evidence="8 10" type="primary">proB</name>
    <name evidence="10" type="ORF">CTLFYP3_02847</name>
</gene>
<evidence type="ECO:0000256" key="5">
    <source>
        <dbReference type="ARBA" id="ARBA00022741"/>
    </source>
</evidence>
<evidence type="ECO:0000259" key="9">
    <source>
        <dbReference type="Pfam" id="PF00696"/>
    </source>
</evidence>
<dbReference type="PIRSF" id="PIRSF000729">
    <property type="entry name" value="GK"/>
    <property type="match status" value="1"/>
</dbReference>
<feature type="binding site" evidence="8">
    <location>
        <position position="38"/>
    </location>
    <ligand>
        <name>ATP</name>
        <dbReference type="ChEBI" id="CHEBI:30616"/>
    </ligand>
</feature>
<dbReference type="Gene3D" id="3.40.1160.10">
    <property type="entry name" value="Acetylglutamate kinase-like"/>
    <property type="match status" value="1"/>
</dbReference>
<evidence type="ECO:0000256" key="3">
    <source>
        <dbReference type="ARBA" id="ARBA00022650"/>
    </source>
</evidence>
<comment type="subcellular location">
    <subcellularLocation>
        <location evidence="8">Cytoplasm</location>
    </subcellularLocation>
</comment>
<keyword evidence="7 8" id="KW-0067">ATP-binding</keyword>
<dbReference type="HAMAP" id="MF_00456">
    <property type="entry name" value="ProB"/>
    <property type="match status" value="1"/>
</dbReference>
<dbReference type="InterPro" id="IPR041739">
    <property type="entry name" value="G5K_ProB"/>
</dbReference>
<dbReference type="GO" id="GO:0004349">
    <property type="term" value="F:glutamate 5-kinase activity"/>
    <property type="evidence" value="ECO:0007669"/>
    <property type="project" value="UniProtKB-UniRule"/>
</dbReference>
<comment type="catalytic activity">
    <reaction evidence="8">
        <text>L-glutamate + ATP = L-glutamyl 5-phosphate + ADP</text>
        <dbReference type="Rhea" id="RHEA:14877"/>
        <dbReference type="ChEBI" id="CHEBI:29985"/>
        <dbReference type="ChEBI" id="CHEBI:30616"/>
        <dbReference type="ChEBI" id="CHEBI:58274"/>
        <dbReference type="ChEBI" id="CHEBI:456216"/>
        <dbReference type="EC" id="2.7.2.11"/>
    </reaction>
</comment>
<dbReference type="GO" id="GO:0055129">
    <property type="term" value="P:L-proline biosynthetic process"/>
    <property type="evidence" value="ECO:0007669"/>
    <property type="project" value="UniProtKB-UniRule"/>
</dbReference>
<proteinExistence type="inferred from homology"/>
<dbReference type="EMBL" id="CACRTO010000042">
    <property type="protein sequence ID" value="VYU55656.1"/>
    <property type="molecule type" value="Genomic_DNA"/>
</dbReference>
<name>A0A6N3FUX2_9CLOT</name>
<organism evidence="10">
    <name type="scientific">Clostridium tertium</name>
    <dbReference type="NCBI Taxonomy" id="1559"/>
    <lineage>
        <taxon>Bacteria</taxon>
        <taxon>Bacillati</taxon>
        <taxon>Bacillota</taxon>
        <taxon>Clostridia</taxon>
        <taxon>Eubacteriales</taxon>
        <taxon>Clostridiaceae</taxon>
        <taxon>Clostridium</taxon>
    </lineage>
</organism>
<keyword evidence="4 8" id="KW-0808">Transferase</keyword>
<dbReference type="GO" id="GO:0005524">
    <property type="term" value="F:ATP binding"/>
    <property type="evidence" value="ECO:0007669"/>
    <property type="project" value="UniProtKB-KW"/>
</dbReference>
<dbReference type="GO" id="GO:0005829">
    <property type="term" value="C:cytosol"/>
    <property type="evidence" value="ECO:0007669"/>
    <property type="project" value="TreeGrafter"/>
</dbReference>
<keyword evidence="3 8" id="KW-0641">Proline biosynthesis</keyword>
<protein>
    <recommendedName>
        <fullName evidence="8">Glutamate 5-kinase</fullName>
        <ecNumber evidence="8">2.7.2.11</ecNumber>
    </recommendedName>
    <alternativeName>
        <fullName evidence="8">Gamma-glutamyl kinase</fullName>
        <shortName evidence="8">GK</shortName>
    </alternativeName>
</protein>
<accession>A0A6N3FUX2</accession>
<evidence type="ECO:0000313" key="10">
    <source>
        <dbReference type="EMBL" id="VYU55656.1"/>
    </source>
</evidence>